<sequence>MPRPHGTVAQALARRADTGRRITGMSEPHRNAAVQTPAPFTAHSPFGPVLAADLHASPFPLPLAPSAKTSVGSPYARKTSPARGPQRSDARVVLSDAGTRTDARLPRRPHRADTNCCIYHACERGARTHTPRRPTPGPSTDSPCSPPLLLPPVARRSALAPPPPDGT</sequence>
<evidence type="ECO:0000313" key="3">
    <source>
        <dbReference type="Proteomes" id="UP001215280"/>
    </source>
</evidence>
<organism evidence="2 3">
    <name type="scientific">Mycena maculata</name>
    <dbReference type="NCBI Taxonomy" id="230809"/>
    <lineage>
        <taxon>Eukaryota</taxon>
        <taxon>Fungi</taxon>
        <taxon>Dikarya</taxon>
        <taxon>Basidiomycota</taxon>
        <taxon>Agaricomycotina</taxon>
        <taxon>Agaricomycetes</taxon>
        <taxon>Agaricomycetidae</taxon>
        <taxon>Agaricales</taxon>
        <taxon>Marasmiineae</taxon>
        <taxon>Mycenaceae</taxon>
        <taxon>Mycena</taxon>
    </lineage>
</organism>
<evidence type="ECO:0000313" key="2">
    <source>
        <dbReference type="EMBL" id="KAJ7718776.1"/>
    </source>
</evidence>
<feature type="region of interest" description="Disordered" evidence="1">
    <location>
        <begin position="125"/>
        <end position="167"/>
    </location>
</feature>
<accession>A0AAD7HF51</accession>
<dbReference type="AlphaFoldDB" id="A0AAD7HF51"/>
<feature type="region of interest" description="Disordered" evidence="1">
    <location>
        <begin position="58"/>
        <end position="110"/>
    </location>
</feature>
<dbReference type="EMBL" id="JARJLG010000300">
    <property type="protein sequence ID" value="KAJ7718776.1"/>
    <property type="molecule type" value="Genomic_DNA"/>
</dbReference>
<feature type="region of interest" description="Disordered" evidence="1">
    <location>
        <begin position="1"/>
        <end position="31"/>
    </location>
</feature>
<evidence type="ECO:0000256" key="1">
    <source>
        <dbReference type="SAM" id="MobiDB-lite"/>
    </source>
</evidence>
<protein>
    <submittedName>
        <fullName evidence="2">Uncharacterized protein</fullName>
    </submittedName>
</protein>
<gene>
    <name evidence="2" type="ORF">DFH07DRAFT_859939</name>
</gene>
<keyword evidence="3" id="KW-1185">Reference proteome</keyword>
<reference evidence="2" key="1">
    <citation type="submission" date="2023-03" db="EMBL/GenBank/DDBJ databases">
        <title>Massive genome expansion in bonnet fungi (Mycena s.s.) driven by repeated elements and novel gene families across ecological guilds.</title>
        <authorList>
            <consortium name="Lawrence Berkeley National Laboratory"/>
            <person name="Harder C.B."/>
            <person name="Miyauchi S."/>
            <person name="Viragh M."/>
            <person name="Kuo A."/>
            <person name="Thoen E."/>
            <person name="Andreopoulos B."/>
            <person name="Lu D."/>
            <person name="Skrede I."/>
            <person name="Drula E."/>
            <person name="Henrissat B."/>
            <person name="Morin E."/>
            <person name="Kohler A."/>
            <person name="Barry K."/>
            <person name="LaButti K."/>
            <person name="Morin E."/>
            <person name="Salamov A."/>
            <person name="Lipzen A."/>
            <person name="Mereny Z."/>
            <person name="Hegedus B."/>
            <person name="Baldrian P."/>
            <person name="Stursova M."/>
            <person name="Weitz H."/>
            <person name="Taylor A."/>
            <person name="Grigoriev I.V."/>
            <person name="Nagy L.G."/>
            <person name="Martin F."/>
            <person name="Kauserud H."/>
        </authorList>
    </citation>
    <scope>NUCLEOTIDE SEQUENCE</scope>
    <source>
        <strain evidence="2">CBHHK188m</strain>
    </source>
</reference>
<name>A0AAD7HF51_9AGAR</name>
<proteinExistence type="predicted"/>
<dbReference type="Proteomes" id="UP001215280">
    <property type="component" value="Unassembled WGS sequence"/>
</dbReference>
<comment type="caution">
    <text evidence="2">The sequence shown here is derived from an EMBL/GenBank/DDBJ whole genome shotgun (WGS) entry which is preliminary data.</text>
</comment>